<evidence type="ECO:0000256" key="8">
    <source>
        <dbReference type="ARBA" id="ARBA00048679"/>
    </source>
</evidence>
<keyword evidence="6" id="KW-0067">ATP-binding</keyword>
<dbReference type="AlphaFoldDB" id="A0A0S4IRU8"/>
<organism evidence="10 11">
    <name type="scientific">Bodo saltans</name>
    <name type="common">Flagellated protozoan</name>
    <dbReference type="NCBI Taxonomy" id="75058"/>
    <lineage>
        <taxon>Eukaryota</taxon>
        <taxon>Discoba</taxon>
        <taxon>Euglenozoa</taxon>
        <taxon>Kinetoplastea</taxon>
        <taxon>Metakinetoplastina</taxon>
        <taxon>Eubodonida</taxon>
        <taxon>Bodonidae</taxon>
        <taxon>Bodo</taxon>
    </lineage>
</organism>
<evidence type="ECO:0000256" key="4">
    <source>
        <dbReference type="ARBA" id="ARBA00022741"/>
    </source>
</evidence>
<evidence type="ECO:0000256" key="1">
    <source>
        <dbReference type="ARBA" id="ARBA00012513"/>
    </source>
</evidence>
<dbReference type="GO" id="GO:0035556">
    <property type="term" value="P:intracellular signal transduction"/>
    <property type="evidence" value="ECO:0007669"/>
    <property type="project" value="TreeGrafter"/>
</dbReference>
<dbReference type="OrthoDB" id="347657at2759"/>
<dbReference type="InterPro" id="IPR050236">
    <property type="entry name" value="Ser_Thr_kinase_AGC"/>
</dbReference>
<dbReference type="SMART" id="SM00220">
    <property type="entry name" value="S_TKc"/>
    <property type="match status" value="1"/>
</dbReference>
<dbReference type="VEuPathDB" id="TriTrypDB:BSAL_62390"/>
<keyword evidence="2" id="KW-0723">Serine/threonine-protein kinase</keyword>
<dbReference type="PANTHER" id="PTHR24356:SF163">
    <property type="entry name" value="3-PHOSPHOINOSITIDE-DEPENDENT PROTEIN KINASE 1-RELATED"/>
    <property type="match status" value="1"/>
</dbReference>
<evidence type="ECO:0000256" key="6">
    <source>
        <dbReference type="ARBA" id="ARBA00022840"/>
    </source>
</evidence>
<dbReference type="SUPFAM" id="SSF56112">
    <property type="entry name" value="Protein kinase-like (PK-like)"/>
    <property type="match status" value="1"/>
</dbReference>
<dbReference type="GO" id="GO:0005524">
    <property type="term" value="F:ATP binding"/>
    <property type="evidence" value="ECO:0007669"/>
    <property type="project" value="UniProtKB-KW"/>
</dbReference>
<dbReference type="Proteomes" id="UP000051952">
    <property type="component" value="Unassembled WGS sequence"/>
</dbReference>
<keyword evidence="11" id="KW-1185">Reference proteome</keyword>
<dbReference type="PROSITE" id="PS00108">
    <property type="entry name" value="PROTEIN_KINASE_ST"/>
    <property type="match status" value="1"/>
</dbReference>
<dbReference type="InterPro" id="IPR000719">
    <property type="entry name" value="Prot_kinase_dom"/>
</dbReference>
<dbReference type="EC" id="2.7.11.1" evidence="1"/>
<feature type="domain" description="Protein kinase" evidence="9">
    <location>
        <begin position="29"/>
        <end position="302"/>
    </location>
</feature>
<dbReference type="PANTHER" id="PTHR24356">
    <property type="entry name" value="SERINE/THREONINE-PROTEIN KINASE"/>
    <property type="match status" value="1"/>
</dbReference>
<dbReference type="EMBL" id="CYKH01000320">
    <property type="protein sequence ID" value="CUF42246.1"/>
    <property type="molecule type" value="Genomic_DNA"/>
</dbReference>
<dbReference type="GO" id="GO:0004674">
    <property type="term" value="F:protein serine/threonine kinase activity"/>
    <property type="evidence" value="ECO:0007669"/>
    <property type="project" value="UniProtKB-KW"/>
</dbReference>
<proteinExistence type="predicted"/>
<dbReference type="OMA" id="CARWYTA"/>
<dbReference type="Gene3D" id="3.30.200.20">
    <property type="entry name" value="Phosphorylase Kinase, domain 1"/>
    <property type="match status" value="1"/>
</dbReference>
<keyword evidence="5 10" id="KW-0418">Kinase</keyword>
<dbReference type="InterPro" id="IPR011009">
    <property type="entry name" value="Kinase-like_dom_sf"/>
</dbReference>
<evidence type="ECO:0000313" key="11">
    <source>
        <dbReference type="Proteomes" id="UP000051952"/>
    </source>
</evidence>
<accession>A0A0S4IRU8</accession>
<evidence type="ECO:0000313" key="10">
    <source>
        <dbReference type="EMBL" id="CUF42246.1"/>
    </source>
</evidence>
<keyword evidence="4" id="KW-0547">Nucleotide-binding</keyword>
<evidence type="ECO:0000256" key="3">
    <source>
        <dbReference type="ARBA" id="ARBA00022679"/>
    </source>
</evidence>
<dbReference type="SUPFAM" id="SSF50729">
    <property type="entry name" value="PH domain-like"/>
    <property type="match status" value="1"/>
</dbReference>
<evidence type="ECO:0000259" key="9">
    <source>
        <dbReference type="PROSITE" id="PS50011"/>
    </source>
</evidence>
<reference evidence="11" key="1">
    <citation type="submission" date="2015-09" db="EMBL/GenBank/DDBJ databases">
        <authorList>
            <consortium name="Pathogen Informatics"/>
        </authorList>
    </citation>
    <scope>NUCLEOTIDE SEQUENCE [LARGE SCALE GENOMIC DNA]</scope>
    <source>
        <strain evidence="11">Lake Konstanz</strain>
    </source>
</reference>
<dbReference type="Gene3D" id="1.10.510.10">
    <property type="entry name" value="Transferase(Phosphotransferase) domain 1"/>
    <property type="match status" value="1"/>
</dbReference>
<dbReference type="InterPro" id="IPR008271">
    <property type="entry name" value="Ser/Thr_kinase_AS"/>
</dbReference>
<dbReference type="Pfam" id="PF14593">
    <property type="entry name" value="PH_3"/>
    <property type="match status" value="1"/>
</dbReference>
<sequence length="432" mass="48681">MASSEPSTPAGGGGLRIPENMHLTKDIFTVSNKVLGEGGFAKVYSGELLRDPRRCNEEPTSPLNATNFPKPVAVKVMFKAQVSRSTFSSLQAEIDICSTLRHTCLINTYGVFEDPDRLFIVMDLAEGGELLKYMKQFGLEDMPVVAPNLVGEVVLGLEHMREHGVVHRDIKPENLLLTAEYHVKISDFGTVCRVDDEAANKFTGTAFYVSPEVLATGKAGYASDLWALGCCIFQMFVGRPPFQGESQYLVMQKIKERNFEFPPYFPADAKDLVDKLLTVDPLLRLGGDPEHGFAQLKAHPFFRTVNWETILLKSNVTHLNANYTKKWEAFLLKDERVIYSSLIVKERYSFLPSSTKMRMLILTDFPRLFYLEPDSLAIKGQVAWSDEIFAQSDSAEKFTVHTPGREYIFVDSEKRAALWASKINDQVKRKKK</sequence>
<gene>
    <name evidence="10" type="ORF">BSAL_62390</name>
</gene>
<name>A0A0S4IRU8_BODSA</name>
<dbReference type="Gene3D" id="2.30.29.30">
    <property type="entry name" value="Pleckstrin-homology domain (PH domain)/Phosphotyrosine-binding domain (PTB)"/>
    <property type="match status" value="1"/>
</dbReference>
<evidence type="ECO:0000256" key="2">
    <source>
        <dbReference type="ARBA" id="ARBA00022527"/>
    </source>
</evidence>
<evidence type="ECO:0000256" key="7">
    <source>
        <dbReference type="ARBA" id="ARBA00047899"/>
    </source>
</evidence>
<comment type="catalytic activity">
    <reaction evidence="8">
        <text>L-seryl-[protein] + ATP = O-phospho-L-seryl-[protein] + ADP + H(+)</text>
        <dbReference type="Rhea" id="RHEA:17989"/>
        <dbReference type="Rhea" id="RHEA-COMP:9863"/>
        <dbReference type="Rhea" id="RHEA-COMP:11604"/>
        <dbReference type="ChEBI" id="CHEBI:15378"/>
        <dbReference type="ChEBI" id="CHEBI:29999"/>
        <dbReference type="ChEBI" id="CHEBI:30616"/>
        <dbReference type="ChEBI" id="CHEBI:83421"/>
        <dbReference type="ChEBI" id="CHEBI:456216"/>
        <dbReference type="EC" id="2.7.11.1"/>
    </reaction>
</comment>
<comment type="catalytic activity">
    <reaction evidence="7">
        <text>L-threonyl-[protein] + ATP = O-phospho-L-threonyl-[protein] + ADP + H(+)</text>
        <dbReference type="Rhea" id="RHEA:46608"/>
        <dbReference type="Rhea" id="RHEA-COMP:11060"/>
        <dbReference type="Rhea" id="RHEA-COMP:11605"/>
        <dbReference type="ChEBI" id="CHEBI:15378"/>
        <dbReference type="ChEBI" id="CHEBI:30013"/>
        <dbReference type="ChEBI" id="CHEBI:30616"/>
        <dbReference type="ChEBI" id="CHEBI:61977"/>
        <dbReference type="ChEBI" id="CHEBI:456216"/>
        <dbReference type="EC" id="2.7.11.1"/>
    </reaction>
</comment>
<dbReference type="InterPro" id="IPR033931">
    <property type="entry name" value="PDK1-typ_PH"/>
</dbReference>
<evidence type="ECO:0000256" key="5">
    <source>
        <dbReference type="ARBA" id="ARBA00022777"/>
    </source>
</evidence>
<dbReference type="PROSITE" id="PS50011">
    <property type="entry name" value="PROTEIN_KINASE_DOM"/>
    <property type="match status" value="1"/>
</dbReference>
<dbReference type="Pfam" id="PF00069">
    <property type="entry name" value="Pkinase"/>
    <property type="match status" value="1"/>
</dbReference>
<keyword evidence="3" id="KW-0808">Transferase</keyword>
<protein>
    <recommendedName>
        <fullName evidence="1">non-specific serine/threonine protein kinase</fullName>
        <ecNumber evidence="1">2.7.11.1</ecNumber>
    </recommendedName>
</protein>
<dbReference type="InterPro" id="IPR011993">
    <property type="entry name" value="PH-like_dom_sf"/>
</dbReference>